<dbReference type="Proteomes" id="UP000555756">
    <property type="component" value="Unassembled WGS sequence"/>
</dbReference>
<dbReference type="EMBL" id="JABEQF010000005">
    <property type="protein sequence ID" value="MBB2190169.1"/>
    <property type="molecule type" value="Genomic_DNA"/>
</dbReference>
<keyword evidence="4 8" id="KW-0812">Transmembrane</keyword>
<feature type="transmembrane region" description="Helical" evidence="8">
    <location>
        <begin position="352"/>
        <end position="374"/>
    </location>
</feature>
<evidence type="ECO:0000256" key="7">
    <source>
        <dbReference type="RuleBase" id="RU362091"/>
    </source>
</evidence>
<dbReference type="Gene3D" id="1.20.1730.10">
    <property type="entry name" value="Sodium/glucose cotransporter"/>
    <property type="match status" value="1"/>
</dbReference>
<dbReference type="GO" id="GO:0022857">
    <property type="term" value="F:transmembrane transporter activity"/>
    <property type="evidence" value="ECO:0007669"/>
    <property type="project" value="InterPro"/>
</dbReference>
<dbReference type="InterPro" id="IPR001734">
    <property type="entry name" value="Na/solute_symporter"/>
</dbReference>
<sequence>MASIVFLSIIMLSVAVALYSRRGHAHQDSRDFFVASGQFGGLLVFVLAVGETYSIGSILGFPAAAYGQGTSFVLWFLGYIVLAYPLGYFVNPLIWQAGRRCGALTIADLFRVHFASPALERIVVVNAILFLLPFGELQFAGLLNVLEEFHWNVPPLMLTGGAAIVTFAWLMLSGIRAPAYVSIIKDSLVVIAVILVGVAAVRTMGGLHAPPAGLPGHDRLGTQDQIYAMSTILLQAMGFCVAPQTVAFLFTARSGRTVRRNQIVMPLYMLMFPFLYLVAVYARVVGLPLPSANAVFMASAHALLPGWAVGIVAAACALSALVILAGTCLTLGPLVSHNLLHGLSDNQQRRGAQFVIALYLVFSIVAASHLSGLMVALTSMYYLGVSQMVPGMAAVIWRRTPAPAAIGAGLVVGGAVAVVLFLAGVRPGGLNAGLVGLLVNLATITVAQGLARMRTARA</sequence>
<dbReference type="AlphaFoldDB" id="A0A7W4PF40"/>
<feature type="transmembrane region" description="Helical" evidence="8">
    <location>
        <begin position="187"/>
        <end position="205"/>
    </location>
</feature>
<keyword evidence="6 8" id="KW-0472">Membrane</keyword>
<dbReference type="GO" id="GO:0005886">
    <property type="term" value="C:plasma membrane"/>
    <property type="evidence" value="ECO:0007669"/>
    <property type="project" value="TreeGrafter"/>
</dbReference>
<dbReference type="InterPro" id="IPR038377">
    <property type="entry name" value="Na/Glc_symporter_sf"/>
</dbReference>
<dbReference type="PROSITE" id="PS50283">
    <property type="entry name" value="NA_SOLUT_SYMP_3"/>
    <property type="match status" value="1"/>
</dbReference>
<feature type="transmembrane region" description="Helical" evidence="8">
    <location>
        <begin position="118"/>
        <end position="135"/>
    </location>
</feature>
<evidence type="ECO:0000256" key="3">
    <source>
        <dbReference type="ARBA" id="ARBA00022448"/>
    </source>
</evidence>
<feature type="transmembrane region" description="Helical" evidence="8">
    <location>
        <begin position="225"/>
        <end position="251"/>
    </location>
</feature>
<comment type="caution">
    <text evidence="9">The sequence shown here is derived from an EMBL/GenBank/DDBJ whole genome shotgun (WGS) entry which is preliminary data.</text>
</comment>
<evidence type="ECO:0000256" key="1">
    <source>
        <dbReference type="ARBA" id="ARBA00004141"/>
    </source>
</evidence>
<comment type="similarity">
    <text evidence="2 7">Belongs to the sodium:solute symporter (SSF) (TC 2.A.21) family.</text>
</comment>
<dbReference type="PANTHER" id="PTHR48086">
    <property type="entry name" value="SODIUM/PROLINE SYMPORTER-RELATED"/>
    <property type="match status" value="1"/>
</dbReference>
<dbReference type="RefSeq" id="WP_183119284.1">
    <property type="nucleotide sequence ID" value="NZ_JABEQF010000005.1"/>
</dbReference>
<feature type="transmembrane region" description="Helical" evidence="8">
    <location>
        <begin position="404"/>
        <end position="424"/>
    </location>
</feature>
<evidence type="ECO:0000256" key="8">
    <source>
        <dbReference type="SAM" id="Phobius"/>
    </source>
</evidence>
<organism evidence="9 10">
    <name type="scientific">Gluconacetobacter azotocaptans</name>
    <dbReference type="NCBI Taxonomy" id="142834"/>
    <lineage>
        <taxon>Bacteria</taxon>
        <taxon>Pseudomonadati</taxon>
        <taxon>Pseudomonadota</taxon>
        <taxon>Alphaproteobacteria</taxon>
        <taxon>Acetobacterales</taxon>
        <taxon>Acetobacteraceae</taxon>
        <taxon>Gluconacetobacter</taxon>
    </lineage>
</organism>
<feature type="transmembrane region" description="Helical" evidence="8">
    <location>
        <begin position="263"/>
        <end position="284"/>
    </location>
</feature>
<keyword evidence="10" id="KW-1185">Reference proteome</keyword>
<name>A0A7W4PF40_9PROT</name>
<evidence type="ECO:0000256" key="2">
    <source>
        <dbReference type="ARBA" id="ARBA00006434"/>
    </source>
</evidence>
<feature type="transmembrane region" description="Helical" evidence="8">
    <location>
        <begin position="155"/>
        <end position="175"/>
    </location>
</feature>
<evidence type="ECO:0000256" key="5">
    <source>
        <dbReference type="ARBA" id="ARBA00022989"/>
    </source>
</evidence>
<evidence type="ECO:0000256" key="4">
    <source>
        <dbReference type="ARBA" id="ARBA00022692"/>
    </source>
</evidence>
<accession>A0A7W4PF40</accession>
<feature type="transmembrane region" description="Helical" evidence="8">
    <location>
        <begin position="72"/>
        <end position="90"/>
    </location>
</feature>
<protein>
    <submittedName>
        <fullName evidence="9">Sodium:solute symporter</fullName>
    </submittedName>
</protein>
<proteinExistence type="inferred from homology"/>
<evidence type="ECO:0000313" key="9">
    <source>
        <dbReference type="EMBL" id="MBB2190169.1"/>
    </source>
</evidence>
<feature type="transmembrane region" description="Helical" evidence="8">
    <location>
        <begin position="430"/>
        <end position="451"/>
    </location>
</feature>
<feature type="transmembrane region" description="Helical" evidence="8">
    <location>
        <begin position="6"/>
        <end position="21"/>
    </location>
</feature>
<dbReference type="PANTHER" id="PTHR48086:SF8">
    <property type="entry name" value="MONOCARBOXYLIC ACID PERMEASE"/>
    <property type="match status" value="1"/>
</dbReference>
<keyword evidence="3" id="KW-0813">Transport</keyword>
<gene>
    <name evidence="9" type="ORF">HLH34_09325</name>
</gene>
<comment type="subcellular location">
    <subcellularLocation>
        <location evidence="1">Membrane</location>
        <topology evidence="1">Multi-pass membrane protein</topology>
    </subcellularLocation>
</comment>
<feature type="transmembrane region" description="Helical" evidence="8">
    <location>
        <begin position="304"/>
        <end position="331"/>
    </location>
</feature>
<reference evidence="9 10" key="1">
    <citation type="submission" date="2020-04" db="EMBL/GenBank/DDBJ databases">
        <title>Description of novel Gluconacetobacter.</title>
        <authorList>
            <person name="Sombolestani A."/>
        </authorList>
    </citation>
    <scope>NUCLEOTIDE SEQUENCE [LARGE SCALE GENOMIC DNA]</scope>
    <source>
        <strain evidence="9 10">LMG 21311</strain>
    </source>
</reference>
<feature type="transmembrane region" description="Helical" evidence="8">
    <location>
        <begin position="42"/>
        <end position="66"/>
    </location>
</feature>
<dbReference type="InterPro" id="IPR050277">
    <property type="entry name" value="Sodium:Solute_Symporter"/>
</dbReference>
<evidence type="ECO:0000313" key="10">
    <source>
        <dbReference type="Proteomes" id="UP000555756"/>
    </source>
</evidence>
<evidence type="ECO:0000256" key="6">
    <source>
        <dbReference type="ARBA" id="ARBA00023136"/>
    </source>
</evidence>
<dbReference type="Pfam" id="PF00474">
    <property type="entry name" value="SSF"/>
    <property type="match status" value="1"/>
</dbReference>
<keyword evidence="5 8" id="KW-1133">Transmembrane helix</keyword>